<dbReference type="PROSITE" id="PS50112">
    <property type="entry name" value="PAS"/>
    <property type="match status" value="1"/>
</dbReference>
<dbReference type="Pfam" id="PF08448">
    <property type="entry name" value="PAS_4"/>
    <property type="match status" value="1"/>
</dbReference>
<evidence type="ECO:0000256" key="3">
    <source>
        <dbReference type="PROSITE-ProRule" id="PRU00169"/>
    </source>
</evidence>
<dbReference type="CDD" id="cd01949">
    <property type="entry name" value="GGDEF"/>
    <property type="match status" value="1"/>
</dbReference>
<dbReference type="PANTHER" id="PTHR45138">
    <property type="entry name" value="REGULATORY COMPONENTS OF SENSORY TRANSDUCTION SYSTEM"/>
    <property type="match status" value="1"/>
</dbReference>
<keyword evidence="8" id="KW-1185">Reference proteome</keyword>
<evidence type="ECO:0000313" key="8">
    <source>
        <dbReference type="Proteomes" id="UP001379533"/>
    </source>
</evidence>
<dbReference type="SMART" id="SM00448">
    <property type="entry name" value="REC"/>
    <property type="match status" value="1"/>
</dbReference>
<keyword evidence="7" id="KW-0808">Transferase</keyword>
<dbReference type="SUPFAM" id="SSF55073">
    <property type="entry name" value="Nucleotide cyclase"/>
    <property type="match status" value="1"/>
</dbReference>
<dbReference type="InterPro" id="IPR001789">
    <property type="entry name" value="Sig_transdc_resp-reg_receiver"/>
</dbReference>
<dbReference type="PROSITE" id="PS50110">
    <property type="entry name" value="RESPONSE_REGULATORY"/>
    <property type="match status" value="1"/>
</dbReference>
<dbReference type="InterPro" id="IPR011006">
    <property type="entry name" value="CheY-like_superfamily"/>
</dbReference>
<dbReference type="Proteomes" id="UP001379533">
    <property type="component" value="Chromosome"/>
</dbReference>
<evidence type="ECO:0000256" key="2">
    <source>
        <dbReference type="ARBA" id="ARBA00034247"/>
    </source>
</evidence>
<dbReference type="InterPro" id="IPR013656">
    <property type="entry name" value="PAS_4"/>
</dbReference>
<reference evidence="7 8" key="1">
    <citation type="submission" date="2021-12" db="EMBL/GenBank/DDBJ databases">
        <title>Discovery of the Pendulisporaceae a myxobacterial family with distinct sporulation behavior and unique specialized metabolism.</title>
        <authorList>
            <person name="Garcia R."/>
            <person name="Popoff A."/>
            <person name="Bader C.D."/>
            <person name="Loehr J."/>
            <person name="Walesch S."/>
            <person name="Walt C."/>
            <person name="Boldt J."/>
            <person name="Bunk B."/>
            <person name="Haeckl F.J.F.P.J."/>
            <person name="Gunesch A.P."/>
            <person name="Birkelbach J."/>
            <person name="Nuebel U."/>
            <person name="Pietschmann T."/>
            <person name="Bach T."/>
            <person name="Mueller R."/>
        </authorList>
    </citation>
    <scope>NUCLEOTIDE SEQUENCE [LARGE SCALE GENOMIC DNA]</scope>
    <source>
        <strain evidence="7 8">MSr12523</strain>
    </source>
</reference>
<feature type="modified residue" description="4-aspartylphosphate" evidence="3">
    <location>
        <position position="55"/>
    </location>
</feature>
<feature type="domain" description="PAS" evidence="5">
    <location>
        <begin position="132"/>
        <end position="182"/>
    </location>
</feature>
<feature type="domain" description="GGDEF" evidence="6">
    <location>
        <begin position="301"/>
        <end position="430"/>
    </location>
</feature>
<keyword evidence="3" id="KW-0597">Phosphoprotein</keyword>
<evidence type="ECO:0000256" key="1">
    <source>
        <dbReference type="ARBA" id="ARBA00012528"/>
    </source>
</evidence>
<protein>
    <recommendedName>
        <fullName evidence="1">diguanylate cyclase</fullName>
        <ecNumber evidence="1">2.7.7.65</ecNumber>
    </recommendedName>
</protein>
<dbReference type="PROSITE" id="PS50887">
    <property type="entry name" value="GGDEF"/>
    <property type="match status" value="1"/>
</dbReference>
<gene>
    <name evidence="7" type="ORF">LZC95_35340</name>
</gene>
<sequence length="440" mass="47947">MPKYSVLIVEDERIVAMDLQQMLTALGYDAYAIASSATEAFARASEKRPDVVLMDIRIKGQMDGIRTAAVLREKFDVPIVYLTAHADDATIARAKKTAPHGYLLKPVKSTEMKSAIEVSIYRNEMEKELRTREALFRDTLASIADGIVTLDARAHIVQMNAAAENLTGWSHTEARGKSLELLLCPKSDGGRHPAALGTELPDLVEAVLADGLTRHGESGEGPTGRSFGYSVTALADPVGRVVGAVLHLHDITERRQSDSEIRVLHAHLAELAKTDELTGVANHRAFKERLKQIVAEGERGRAFALALCDLDDFKGINDDLGHRAGDQALVGVARALKNNVRETDFVARYGGDEFCILFTDVTEEVAVALTERLRRSVALIREPISVTASFGLCGYSKSFHGDASAFLDAVDAALYRSKHAGRNRVELSRDEQADSSQGLD</sequence>
<dbReference type="EC" id="2.7.7.65" evidence="1"/>
<dbReference type="RefSeq" id="WP_394842336.1">
    <property type="nucleotide sequence ID" value="NZ_CP089982.1"/>
</dbReference>
<name>A0ABZ2JZ01_9BACT</name>
<dbReference type="PANTHER" id="PTHR45138:SF9">
    <property type="entry name" value="DIGUANYLATE CYCLASE DGCM-RELATED"/>
    <property type="match status" value="1"/>
</dbReference>
<evidence type="ECO:0000259" key="4">
    <source>
        <dbReference type="PROSITE" id="PS50110"/>
    </source>
</evidence>
<dbReference type="NCBIfam" id="TIGR00254">
    <property type="entry name" value="GGDEF"/>
    <property type="match status" value="1"/>
</dbReference>
<organism evidence="7 8">
    <name type="scientific">Pendulispora brunnea</name>
    <dbReference type="NCBI Taxonomy" id="2905690"/>
    <lineage>
        <taxon>Bacteria</taxon>
        <taxon>Pseudomonadati</taxon>
        <taxon>Myxococcota</taxon>
        <taxon>Myxococcia</taxon>
        <taxon>Myxococcales</taxon>
        <taxon>Sorangiineae</taxon>
        <taxon>Pendulisporaceae</taxon>
        <taxon>Pendulispora</taxon>
    </lineage>
</organism>
<dbReference type="InterPro" id="IPR035965">
    <property type="entry name" value="PAS-like_dom_sf"/>
</dbReference>
<dbReference type="Pfam" id="PF00072">
    <property type="entry name" value="Response_reg"/>
    <property type="match status" value="1"/>
</dbReference>
<dbReference type="Gene3D" id="3.40.50.2300">
    <property type="match status" value="1"/>
</dbReference>
<proteinExistence type="predicted"/>
<evidence type="ECO:0000313" key="7">
    <source>
        <dbReference type="EMBL" id="WXA91713.1"/>
    </source>
</evidence>
<dbReference type="Pfam" id="PF00990">
    <property type="entry name" value="GGDEF"/>
    <property type="match status" value="1"/>
</dbReference>
<dbReference type="Gene3D" id="3.30.450.20">
    <property type="entry name" value="PAS domain"/>
    <property type="match status" value="1"/>
</dbReference>
<dbReference type="SUPFAM" id="SSF52172">
    <property type="entry name" value="CheY-like"/>
    <property type="match status" value="1"/>
</dbReference>
<dbReference type="InterPro" id="IPR000160">
    <property type="entry name" value="GGDEF_dom"/>
</dbReference>
<accession>A0ABZ2JZ01</accession>
<dbReference type="CDD" id="cd00130">
    <property type="entry name" value="PAS"/>
    <property type="match status" value="1"/>
</dbReference>
<dbReference type="SUPFAM" id="SSF55785">
    <property type="entry name" value="PYP-like sensor domain (PAS domain)"/>
    <property type="match status" value="1"/>
</dbReference>
<dbReference type="InterPro" id="IPR050469">
    <property type="entry name" value="Diguanylate_Cyclase"/>
</dbReference>
<dbReference type="GO" id="GO:0052621">
    <property type="term" value="F:diguanylate cyclase activity"/>
    <property type="evidence" value="ECO:0007669"/>
    <property type="project" value="UniProtKB-EC"/>
</dbReference>
<dbReference type="NCBIfam" id="TIGR00229">
    <property type="entry name" value="sensory_box"/>
    <property type="match status" value="1"/>
</dbReference>
<dbReference type="InterPro" id="IPR000014">
    <property type="entry name" value="PAS"/>
</dbReference>
<dbReference type="InterPro" id="IPR029787">
    <property type="entry name" value="Nucleotide_cyclase"/>
</dbReference>
<dbReference type="CDD" id="cd17534">
    <property type="entry name" value="REC_DC-like"/>
    <property type="match status" value="1"/>
</dbReference>
<dbReference type="InterPro" id="IPR043128">
    <property type="entry name" value="Rev_trsase/Diguanyl_cyclase"/>
</dbReference>
<comment type="catalytic activity">
    <reaction evidence="2">
        <text>2 GTP = 3',3'-c-di-GMP + 2 diphosphate</text>
        <dbReference type="Rhea" id="RHEA:24898"/>
        <dbReference type="ChEBI" id="CHEBI:33019"/>
        <dbReference type="ChEBI" id="CHEBI:37565"/>
        <dbReference type="ChEBI" id="CHEBI:58805"/>
        <dbReference type="EC" id="2.7.7.65"/>
    </reaction>
</comment>
<dbReference type="SMART" id="SM00091">
    <property type="entry name" value="PAS"/>
    <property type="match status" value="1"/>
</dbReference>
<feature type="domain" description="Response regulatory" evidence="4">
    <location>
        <begin position="5"/>
        <end position="120"/>
    </location>
</feature>
<keyword evidence="7" id="KW-0548">Nucleotidyltransferase</keyword>
<dbReference type="SMART" id="SM00267">
    <property type="entry name" value="GGDEF"/>
    <property type="match status" value="1"/>
</dbReference>
<dbReference type="Gene3D" id="3.30.70.270">
    <property type="match status" value="1"/>
</dbReference>
<dbReference type="EMBL" id="CP089982">
    <property type="protein sequence ID" value="WXA91713.1"/>
    <property type="molecule type" value="Genomic_DNA"/>
</dbReference>
<evidence type="ECO:0000259" key="5">
    <source>
        <dbReference type="PROSITE" id="PS50112"/>
    </source>
</evidence>
<evidence type="ECO:0000259" key="6">
    <source>
        <dbReference type="PROSITE" id="PS50887"/>
    </source>
</evidence>